<proteinExistence type="predicted"/>
<dbReference type="PANTHER" id="PTHR13355:SF11">
    <property type="entry name" value="GLUCOSAMINE 6-PHOSPHATE N-ACETYLTRANSFERASE"/>
    <property type="match status" value="1"/>
</dbReference>
<dbReference type="RefSeq" id="WP_098359413.1">
    <property type="nucleotide sequence ID" value="NZ_NTUG01000014.1"/>
</dbReference>
<evidence type="ECO:0000313" key="2">
    <source>
        <dbReference type="EMBL" id="PFR96674.1"/>
    </source>
</evidence>
<protein>
    <submittedName>
        <fullName evidence="2">GNAT family N-acetyltransferase</fullName>
    </submittedName>
</protein>
<dbReference type="CDD" id="cd04301">
    <property type="entry name" value="NAT_SF"/>
    <property type="match status" value="1"/>
</dbReference>
<name>A0AA44TD69_BACCE</name>
<feature type="domain" description="N-acetyltransferase" evidence="1">
    <location>
        <begin position="3"/>
        <end position="140"/>
    </location>
</feature>
<dbReference type="SUPFAM" id="SSF55729">
    <property type="entry name" value="Acyl-CoA N-acyltransferases (Nat)"/>
    <property type="match status" value="1"/>
</dbReference>
<dbReference type="InterPro" id="IPR039143">
    <property type="entry name" value="GNPNAT1-like"/>
</dbReference>
<dbReference type="InterPro" id="IPR016181">
    <property type="entry name" value="Acyl_CoA_acyltransferase"/>
</dbReference>
<dbReference type="Proteomes" id="UP000226357">
    <property type="component" value="Unassembled WGS sequence"/>
</dbReference>
<dbReference type="PANTHER" id="PTHR13355">
    <property type="entry name" value="GLUCOSAMINE 6-PHOSPHATE N-ACETYLTRANSFERASE"/>
    <property type="match status" value="1"/>
</dbReference>
<comment type="caution">
    <text evidence="2">The sequence shown here is derived from an EMBL/GenBank/DDBJ whole genome shotgun (WGS) entry which is preliminary data.</text>
</comment>
<evidence type="ECO:0000259" key="1">
    <source>
        <dbReference type="PROSITE" id="PS51186"/>
    </source>
</evidence>
<organism evidence="2 3">
    <name type="scientific">Bacillus cereus</name>
    <dbReference type="NCBI Taxonomy" id="1396"/>
    <lineage>
        <taxon>Bacteria</taxon>
        <taxon>Bacillati</taxon>
        <taxon>Bacillota</taxon>
        <taxon>Bacilli</taxon>
        <taxon>Bacillales</taxon>
        <taxon>Bacillaceae</taxon>
        <taxon>Bacillus</taxon>
        <taxon>Bacillus cereus group</taxon>
    </lineage>
</organism>
<evidence type="ECO:0000313" key="3">
    <source>
        <dbReference type="Proteomes" id="UP000226357"/>
    </source>
</evidence>
<dbReference type="Gene3D" id="3.40.630.30">
    <property type="match status" value="1"/>
</dbReference>
<dbReference type="Pfam" id="PF13673">
    <property type="entry name" value="Acetyltransf_10"/>
    <property type="match status" value="1"/>
</dbReference>
<dbReference type="PROSITE" id="PS51186">
    <property type="entry name" value="GNAT"/>
    <property type="match status" value="1"/>
</dbReference>
<dbReference type="AlphaFoldDB" id="A0AA44TD69"/>
<dbReference type="EMBL" id="NVBO01000249">
    <property type="protein sequence ID" value="PFR96674.1"/>
    <property type="molecule type" value="Genomic_DNA"/>
</dbReference>
<dbReference type="InterPro" id="IPR000182">
    <property type="entry name" value="GNAT_dom"/>
</dbReference>
<accession>A0AA44TD69</accession>
<gene>
    <name evidence="2" type="ORF">COK38_20720</name>
</gene>
<dbReference type="GO" id="GO:0004343">
    <property type="term" value="F:glucosamine 6-phosphate N-acetyltransferase activity"/>
    <property type="evidence" value="ECO:0007669"/>
    <property type="project" value="TreeGrafter"/>
</dbReference>
<sequence>MQAQIVQTDEQLRDAFSVRKQVFVEEQHVSAEEEYDEFEETSKHVVIYDEDVPVGAGRFRITQGIGKMERICVLASHRKKGVGKIIMDALEAYAKEEALPKLKLHAQTQAEPFYKKLGYETVSDVFIEADIPHVVMIKEI</sequence>
<reference evidence="2 3" key="1">
    <citation type="submission" date="2017-09" db="EMBL/GenBank/DDBJ databases">
        <title>Large-scale bioinformatics analysis of Bacillus genomes uncovers conserved roles of natural products in bacterial physiology.</title>
        <authorList>
            <consortium name="Agbiome Team Llc"/>
            <person name="Bleich R.M."/>
            <person name="Grubbs K.J."/>
            <person name="Santa Maria K.C."/>
            <person name="Allen S.E."/>
            <person name="Farag S."/>
            <person name="Shank E.A."/>
            <person name="Bowers A."/>
        </authorList>
    </citation>
    <scope>NUCLEOTIDE SEQUENCE [LARGE SCALE GENOMIC DNA]</scope>
    <source>
        <strain evidence="2 3">AFS067272</strain>
    </source>
</reference>